<name>A0A7S9SPS5_9CAUD</name>
<keyword evidence="1" id="KW-0812">Transmembrane</keyword>
<evidence type="ECO:0000256" key="1">
    <source>
        <dbReference type="SAM" id="Phobius"/>
    </source>
</evidence>
<keyword evidence="1" id="KW-0472">Membrane</keyword>
<reference evidence="2 3" key="1">
    <citation type="submission" date="2020-09" db="EMBL/GenBank/DDBJ databases">
        <authorList>
            <person name="Makalatia K."/>
            <person name="Wagemans J."/>
        </authorList>
    </citation>
    <scope>NUCLEOTIDE SEQUENCE [LARGE SCALE GENOMIC DNA]</scope>
</reference>
<gene>
    <name evidence="2" type="ORF">GECvBB1_gp050c</name>
</gene>
<dbReference type="EMBL" id="MW006474">
    <property type="protein sequence ID" value="QPI14091.1"/>
    <property type="molecule type" value="Genomic_DNA"/>
</dbReference>
<accession>A0A7S9SPS5</accession>
<sequence length="41" mass="4939">MLREPFGLPDGFPDWPFLNWPLFVLFFIGIPLIRPLKRLLR</sequence>
<evidence type="ECO:0000313" key="3">
    <source>
        <dbReference type="Proteomes" id="UP000594661"/>
    </source>
</evidence>
<keyword evidence="1" id="KW-1133">Transmembrane helix</keyword>
<dbReference type="Proteomes" id="UP000594661">
    <property type="component" value="Segment"/>
</dbReference>
<organism evidence="2 3">
    <name type="scientific">Salmonella phage GEC_vB_B1</name>
    <dbReference type="NCBI Taxonomy" id="2777373"/>
    <lineage>
        <taxon>Viruses</taxon>
        <taxon>Duplodnaviria</taxon>
        <taxon>Heunggongvirae</taxon>
        <taxon>Uroviricota</taxon>
        <taxon>Caudoviricetes</taxon>
        <taxon>Andersonviridae</taxon>
        <taxon>Ounavirinae</taxon>
        <taxon>Felixounavirus</taxon>
        <taxon>Felixounavirus mushroom</taxon>
    </lineage>
</organism>
<proteinExistence type="predicted"/>
<protein>
    <submittedName>
        <fullName evidence="2">Uncharacterized protein</fullName>
    </submittedName>
</protein>
<evidence type="ECO:0000313" key="2">
    <source>
        <dbReference type="EMBL" id="QPI14091.1"/>
    </source>
</evidence>
<feature type="transmembrane region" description="Helical" evidence="1">
    <location>
        <begin position="20"/>
        <end position="36"/>
    </location>
</feature>